<feature type="domain" description="Aminoglycoside phosphotransferase" evidence="1">
    <location>
        <begin position="191"/>
        <end position="237"/>
    </location>
</feature>
<dbReference type="InterPro" id="IPR002575">
    <property type="entry name" value="Aminoglycoside_PTrfase"/>
</dbReference>
<name>A0A0A1TMB8_9HYPO</name>
<dbReference type="PANTHER" id="PTHR21310">
    <property type="entry name" value="AMINOGLYCOSIDE PHOSPHOTRANSFERASE-RELATED-RELATED"/>
    <property type="match status" value="1"/>
</dbReference>
<dbReference type="EMBL" id="CDHN01000003">
    <property type="protein sequence ID" value="CEJ91417.1"/>
    <property type="molecule type" value="Genomic_DNA"/>
</dbReference>
<dbReference type="InterPro" id="IPR011009">
    <property type="entry name" value="Kinase-like_dom_sf"/>
</dbReference>
<dbReference type="Proteomes" id="UP000039046">
    <property type="component" value="Unassembled WGS sequence"/>
</dbReference>
<dbReference type="SUPFAM" id="SSF56112">
    <property type="entry name" value="Protein kinase-like (PK-like)"/>
    <property type="match status" value="1"/>
</dbReference>
<protein>
    <recommendedName>
        <fullName evidence="1">Aminoglycoside phosphotransferase domain-containing protein</fullName>
    </recommendedName>
</protein>
<dbReference type="OrthoDB" id="2906425at2759"/>
<dbReference type="PANTHER" id="PTHR21310:SF15">
    <property type="entry name" value="AMINOGLYCOSIDE PHOSPHOTRANSFERASE DOMAIN-CONTAINING PROTEIN"/>
    <property type="match status" value="1"/>
</dbReference>
<dbReference type="AlphaFoldDB" id="A0A0A1TMB8"/>
<proteinExistence type="predicted"/>
<keyword evidence="3" id="KW-1185">Reference proteome</keyword>
<dbReference type="Pfam" id="PF01636">
    <property type="entry name" value="APH"/>
    <property type="match status" value="1"/>
</dbReference>
<gene>
    <name evidence="2" type="ORF">VHEMI07128</name>
</gene>
<organism evidence="2 3">
    <name type="scientific">[Torrubiella] hemipterigena</name>
    <dbReference type="NCBI Taxonomy" id="1531966"/>
    <lineage>
        <taxon>Eukaryota</taxon>
        <taxon>Fungi</taxon>
        <taxon>Dikarya</taxon>
        <taxon>Ascomycota</taxon>
        <taxon>Pezizomycotina</taxon>
        <taxon>Sordariomycetes</taxon>
        <taxon>Hypocreomycetidae</taxon>
        <taxon>Hypocreales</taxon>
        <taxon>Clavicipitaceae</taxon>
        <taxon>Clavicipitaceae incertae sedis</taxon>
        <taxon>'Torrubiella' clade</taxon>
    </lineage>
</organism>
<evidence type="ECO:0000313" key="2">
    <source>
        <dbReference type="EMBL" id="CEJ91417.1"/>
    </source>
</evidence>
<evidence type="ECO:0000313" key="3">
    <source>
        <dbReference type="Proteomes" id="UP000039046"/>
    </source>
</evidence>
<evidence type="ECO:0000259" key="1">
    <source>
        <dbReference type="Pfam" id="PF01636"/>
    </source>
</evidence>
<dbReference type="InterPro" id="IPR051678">
    <property type="entry name" value="AGP_Transferase"/>
</dbReference>
<dbReference type="HOGENOM" id="CLU_069864_1_0_1"/>
<accession>A0A0A1TMB8</accession>
<dbReference type="STRING" id="1531966.A0A0A1TMB8"/>
<sequence length="288" mass="34436">MTTTSMNPPPRPPLHPRRRVIDDGIPFRESIITSRERNGNRPVERPQVLYQQMPWRITNSMMKRTLRRNEWPKNPLDRDGPRIPPPANYPRRWKIDRTALRYLWVYSDFPIPTHHNTFQDTGSCYHLVQRFRNTKRLVDLPADKKEVIKAQLREIHREYRTWSTCRPGLPRTPYMVPPSRVTAGGWKIHSVWKPRRDLPPGDYYFAHNDLTQNNVLVDETGQYIVAITDWDCCGYWPEWFEKPLWELDDPKDAEKGDPEEIERCRQWLMDNCEEVVMEHIPEPDWTAE</sequence>
<reference evidence="2 3" key="1">
    <citation type="journal article" date="2015" name="Genome Announc.">
        <title>Draft Genome Sequence and Gene Annotation of the Entomopathogenic Fungus Verticillium hemipterigenum.</title>
        <authorList>
            <person name="Horn F."/>
            <person name="Habel A."/>
            <person name="Scharf D.H."/>
            <person name="Dworschak J."/>
            <person name="Brakhage A.A."/>
            <person name="Guthke R."/>
            <person name="Hertweck C."/>
            <person name="Linde J."/>
        </authorList>
    </citation>
    <scope>NUCLEOTIDE SEQUENCE [LARGE SCALE GENOMIC DNA]</scope>
</reference>